<dbReference type="Proteomes" id="UP000252357">
    <property type="component" value="Unassembled WGS sequence"/>
</dbReference>
<evidence type="ECO:0000256" key="8">
    <source>
        <dbReference type="ARBA" id="ARBA00023012"/>
    </source>
</evidence>
<evidence type="ECO:0000256" key="7">
    <source>
        <dbReference type="ARBA" id="ARBA00022840"/>
    </source>
</evidence>
<reference evidence="13 14" key="1">
    <citation type="journal article" date="2018" name="Int. J. Syst. Evol. Microbiol.">
        <title>Parvibium lacunae gen. nov., sp. nov., a new member of the family Alcaligenaceae isolated from a freshwater pond.</title>
        <authorList>
            <person name="Chen W.M."/>
            <person name="Xie P.B."/>
            <person name="Hsu M.Y."/>
            <person name="Sheu S.Y."/>
        </authorList>
    </citation>
    <scope>NUCLEOTIDE SEQUENCE [LARGE SCALE GENOMIC DNA]</scope>
    <source>
        <strain evidence="13 14">KMB9</strain>
    </source>
</reference>
<dbReference type="InterPro" id="IPR013767">
    <property type="entry name" value="PAS_fold"/>
</dbReference>
<evidence type="ECO:0000256" key="2">
    <source>
        <dbReference type="ARBA" id="ARBA00012438"/>
    </source>
</evidence>
<keyword evidence="8" id="KW-0902">Two-component regulatory system</keyword>
<evidence type="ECO:0000256" key="3">
    <source>
        <dbReference type="ARBA" id="ARBA00022553"/>
    </source>
</evidence>
<dbReference type="InterPro" id="IPR000014">
    <property type="entry name" value="PAS"/>
</dbReference>
<dbReference type="SMART" id="SM00086">
    <property type="entry name" value="PAC"/>
    <property type="match status" value="2"/>
</dbReference>
<proteinExistence type="predicted"/>
<keyword evidence="4" id="KW-0808">Transferase</keyword>
<keyword evidence="9" id="KW-0175">Coiled coil</keyword>
<comment type="catalytic activity">
    <reaction evidence="1">
        <text>ATP + protein L-histidine = ADP + protein N-phospho-L-histidine.</text>
        <dbReference type="EC" id="2.7.13.3"/>
    </reaction>
</comment>
<evidence type="ECO:0000259" key="11">
    <source>
        <dbReference type="PROSITE" id="PS50112"/>
    </source>
</evidence>
<dbReference type="InterPro" id="IPR004358">
    <property type="entry name" value="Sig_transdc_His_kin-like_C"/>
</dbReference>
<evidence type="ECO:0000259" key="10">
    <source>
        <dbReference type="PROSITE" id="PS50109"/>
    </source>
</evidence>
<dbReference type="CDD" id="cd00082">
    <property type="entry name" value="HisKA"/>
    <property type="match status" value="1"/>
</dbReference>
<evidence type="ECO:0000313" key="14">
    <source>
        <dbReference type="Proteomes" id="UP000252357"/>
    </source>
</evidence>
<keyword evidence="7" id="KW-0067">ATP-binding</keyword>
<evidence type="ECO:0000256" key="9">
    <source>
        <dbReference type="SAM" id="Coils"/>
    </source>
</evidence>
<dbReference type="InterPro" id="IPR003594">
    <property type="entry name" value="HATPase_dom"/>
</dbReference>
<evidence type="ECO:0000256" key="6">
    <source>
        <dbReference type="ARBA" id="ARBA00022777"/>
    </source>
</evidence>
<evidence type="ECO:0000256" key="1">
    <source>
        <dbReference type="ARBA" id="ARBA00000085"/>
    </source>
</evidence>
<accession>A0A368L100</accession>
<dbReference type="InterPro" id="IPR035965">
    <property type="entry name" value="PAS-like_dom_sf"/>
</dbReference>
<gene>
    <name evidence="13" type="ORF">DU000_09850</name>
</gene>
<dbReference type="GO" id="GO:0005524">
    <property type="term" value="F:ATP binding"/>
    <property type="evidence" value="ECO:0007669"/>
    <property type="project" value="UniProtKB-KW"/>
</dbReference>
<dbReference type="SUPFAM" id="SSF55874">
    <property type="entry name" value="ATPase domain of HSP90 chaperone/DNA topoisomerase II/histidine kinase"/>
    <property type="match status" value="1"/>
</dbReference>
<dbReference type="Gene3D" id="1.10.287.130">
    <property type="match status" value="1"/>
</dbReference>
<dbReference type="CDD" id="cd00130">
    <property type="entry name" value="PAS"/>
    <property type="match status" value="2"/>
</dbReference>
<dbReference type="Pfam" id="PF02518">
    <property type="entry name" value="HATPase_c"/>
    <property type="match status" value="1"/>
</dbReference>
<dbReference type="EMBL" id="QPGB01000004">
    <property type="protein sequence ID" value="RCS57097.1"/>
    <property type="molecule type" value="Genomic_DNA"/>
</dbReference>
<feature type="coiled-coil region" evidence="9">
    <location>
        <begin position="348"/>
        <end position="396"/>
    </location>
</feature>
<keyword evidence="14" id="KW-1185">Reference proteome</keyword>
<evidence type="ECO:0000256" key="5">
    <source>
        <dbReference type="ARBA" id="ARBA00022741"/>
    </source>
</evidence>
<dbReference type="Gene3D" id="3.30.565.10">
    <property type="entry name" value="Histidine kinase-like ATPase, C-terminal domain"/>
    <property type="match status" value="1"/>
</dbReference>
<dbReference type="PANTHER" id="PTHR43065:SF47">
    <property type="match status" value="1"/>
</dbReference>
<dbReference type="Pfam" id="PF00989">
    <property type="entry name" value="PAS"/>
    <property type="match status" value="1"/>
</dbReference>
<dbReference type="InterPro" id="IPR036890">
    <property type="entry name" value="HATPase_C_sf"/>
</dbReference>
<protein>
    <recommendedName>
        <fullName evidence="2">histidine kinase</fullName>
        <ecNumber evidence="2">2.7.13.3</ecNumber>
    </recommendedName>
</protein>
<dbReference type="InterPro" id="IPR005467">
    <property type="entry name" value="His_kinase_dom"/>
</dbReference>
<dbReference type="PROSITE" id="PS50113">
    <property type="entry name" value="PAC"/>
    <property type="match status" value="1"/>
</dbReference>
<dbReference type="OrthoDB" id="9812260at2"/>
<dbReference type="Pfam" id="PF13426">
    <property type="entry name" value="PAS_9"/>
    <property type="match status" value="1"/>
</dbReference>
<dbReference type="Gene3D" id="3.30.450.20">
    <property type="entry name" value="PAS domain"/>
    <property type="match status" value="2"/>
</dbReference>
<keyword evidence="6 13" id="KW-0418">Kinase</keyword>
<dbReference type="GO" id="GO:0006355">
    <property type="term" value="P:regulation of DNA-templated transcription"/>
    <property type="evidence" value="ECO:0007669"/>
    <property type="project" value="InterPro"/>
</dbReference>
<dbReference type="InterPro" id="IPR003661">
    <property type="entry name" value="HisK_dim/P_dom"/>
</dbReference>
<dbReference type="NCBIfam" id="TIGR00229">
    <property type="entry name" value="sensory_box"/>
    <property type="match status" value="2"/>
</dbReference>
<feature type="domain" description="PAC" evidence="12">
    <location>
        <begin position="186"/>
        <end position="237"/>
    </location>
</feature>
<dbReference type="SMART" id="SM00091">
    <property type="entry name" value="PAS"/>
    <property type="match status" value="2"/>
</dbReference>
<keyword evidence="3" id="KW-0597">Phosphoprotein</keyword>
<dbReference type="SUPFAM" id="SSF47384">
    <property type="entry name" value="Homodimeric domain of signal transducing histidine kinase"/>
    <property type="match status" value="1"/>
</dbReference>
<dbReference type="SMART" id="SM00387">
    <property type="entry name" value="HATPase_c"/>
    <property type="match status" value="1"/>
</dbReference>
<dbReference type="SUPFAM" id="SSF55785">
    <property type="entry name" value="PYP-like sensor domain (PAS domain)"/>
    <property type="match status" value="2"/>
</dbReference>
<name>A0A368L100_9BURK</name>
<dbReference type="PANTHER" id="PTHR43065">
    <property type="entry name" value="SENSOR HISTIDINE KINASE"/>
    <property type="match status" value="1"/>
</dbReference>
<comment type="caution">
    <text evidence="13">The sequence shown here is derived from an EMBL/GenBank/DDBJ whole genome shotgun (WGS) entry which is preliminary data.</text>
</comment>
<dbReference type="AlphaFoldDB" id="A0A368L100"/>
<dbReference type="GO" id="GO:0000155">
    <property type="term" value="F:phosphorelay sensor kinase activity"/>
    <property type="evidence" value="ECO:0007669"/>
    <property type="project" value="InterPro"/>
</dbReference>
<feature type="domain" description="PAS" evidence="11">
    <location>
        <begin position="110"/>
        <end position="182"/>
    </location>
</feature>
<evidence type="ECO:0000256" key="4">
    <source>
        <dbReference type="ARBA" id="ARBA00022679"/>
    </source>
</evidence>
<dbReference type="InterPro" id="IPR000700">
    <property type="entry name" value="PAS-assoc_C"/>
</dbReference>
<dbReference type="PROSITE" id="PS50109">
    <property type="entry name" value="HIS_KIN"/>
    <property type="match status" value="1"/>
</dbReference>
<evidence type="ECO:0000313" key="13">
    <source>
        <dbReference type="EMBL" id="RCS57097.1"/>
    </source>
</evidence>
<dbReference type="PRINTS" id="PR00344">
    <property type="entry name" value="BCTRLSENSOR"/>
</dbReference>
<organism evidence="13 14">
    <name type="scientific">Parvibium lacunae</name>
    <dbReference type="NCBI Taxonomy" id="1888893"/>
    <lineage>
        <taxon>Bacteria</taxon>
        <taxon>Pseudomonadati</taxon>
        <taxon>Pseudomonadota</taxon>
        <taxon>Betaproteobacteria</taxon>
        <taxon>Burkholderiales</taxon>
        <taxon>Alcaligenaceae</taxon>
        <taxon>Parvibium</taxon>
    </lineage>
</organism>
<dbReference type="InterPro" id="IPR001610">
    <property type="entry name" value="PAC"/>
</dbReference>
<dbReference type="InterPro" id="IPR036097">
    <property type="entry name" value="HisK_dim/P_sf"/>
</dbReference>
<dbReference type="EC" id="2.7.13.3" evidence="2"/>
<keyword evidence="5" id="KW-0547">Nucleotide-binding</keyword>
<dbReference type="RefSeq" id="WP_114403238.1">
    <property type="nucleotide sequence ID" value="NZ_QPGB01000004.1"/>
</dbReference>
<feature type="domain" description="Histidine kinase" evidence="10">
    <location>
        <begin position="405"/>
        <end position="637"/>
    </location>
</feature>
<dbReference type="PROSITE" id="PS50112">
    <property type="entry name" value="PAS"/>
    <property type="match status" value="1"/>
</dbReference>
<evidence type="ECO:0000259" key="12">
    <source>
        <dbReference type="PROSITE" id="PS50113"/>
    </source>
</evidence>
<sequence length="652" mass="72314">MQLSSSLFFTQALTPYLILDPQTGKVLHENKAYAGLPAGFQTALQAWLTNAIEQKLPGFTSLDEAAAEIATQHYLDCEISLQRLAPETLLVQIKPHGVSGLPDLLTLRNQHRRYQAILDSIVGTAVYGYDAQQRIIFWSVACETLYGCPAEEAVGRIVSEIMPEAGGTAASYIQRQRAIEHRECLPNYEFRLQRWDGKQVEVYSTQTMINNADGEPEWFCFDLDLTALRQLERTLQITNQRLASIFDLAPAAMAVATNHYFTEVNQHWLNLFGFERWEVLNKHAEEIGYWVDLQARAQMYADLAQDGEIAPRDMLFRKRDGSLVECVLTARILLDGENRVVITSIVDVSELRATQRALETLNHELELRVANRTADLEQAVNSLEAAKDELVRTEKLVALGSMVAGIAHELNTPIGNSVTIASTLQDKTRELNQALQGGGLKKSQLEGFATISLQSAELLLRNLNQARQLMTSFKQVAMDQSSAQRRQFDLRQTIEELLETARPMYKKSPYNLVCDLAPGLMMDSYPGPLGQILTNFIANALLHAFEGRDAGEMSLTTAPLGETHVELLFKDNGQGIPAPHLSRLFDPFFTTKLGKGGNGLGLNIVYNLVTQVLGGKIRVESREGLGTTFTLQLPRCAPAQQTTPALATGVDA</sequence>